<dbReference type="EC" id="2.4.99.28" evidence="10"/>
<dbReference type="PANTHER" id="PTHR32282">
    <property type="entry name" value="BINDING PROTEIN TRANSPEPTIDASE, PUTATIVE-RELATED"/>
    <property type="match status" value="1"/>
</dbReference>
<protein>
    <recommendedName>
        <fullName evidence="10">peptidoglycan glycosyltransferase</fullName>
        <ecNumber evidence="10">2.4.99.28</ecNumber>
    </recommendedName>
</protein>
<evidence type="ECO:0000256" key="9">
    <source>
        <dbReference type="ARBA" id="ARBA00023268"/>
    </source>
</evidence>
<evidence type="ECO:0000256" key="11">
    <source>
        <dbReference type="ARBA" id="ARBA00049902"/>
    </source>
</evidence>
<dbReference type="GO" id="GO:0008658">
    <property type="term" value="F:penicillin binding"/>
    <property type="evidence" value="ECO:0007669"/>
    <property type="project" value="InterPro"/>
</dbReference>
<keyword evidence="6" id="KW-0328">Glycosyltransferase</keyword>
<dbReference type="Pfam" id="PF00912">
    <property type="entry name" value="Transgly"/>
    <property type="match status" value="1"/>
</dbReference>
<evidence type="ECO:0000256" key="8">
    <source>
        <dbReference type="ARBA" id="ARBA00022801"/>
    </source>
</evidence>
<dbReference type="InterPro" id="IPR001264">
    <property type="entry name" value="Glyco_trans_51"/>
</dbReference>
<dbReference type="AlphaFoldDB" id="A0A1I3HXC7"/>
<evidence type="ECO:0000256" key="3">
    <source>
        <dbReference type="ARBA" id="ARBA00007739"/>
    </source>
</evidence>
<dbReference type="SUPFAM" id="SSF53955">
    <property type="entry name" value="Lysozyme-like"/>
    <property type="match status" value="1"/>
</dbReference>
<accession>A0A1I3HXC7</accession>
<dbReference type="PANTHER" id="PTHR32282:SF15">
    <property type="entry name" value="PENICILLIN-BINDING PROTEIN 1C"/>
    <property type="match status" value="1"/>
</dbReference>
<dbReference type="Pfam" id="PF00905">
    <property type="entry name" value="Transpeptidase"/>
    <property type="match status" value="1"/>
</dbReference>
<name>A0A1I3HXC7_9SPIR</name>
<comment type="similarity">
    <text evidence="2">In the C-terminal section; belongs to the transpeptidase family.</text>
</comment>
<dbReference type="GO" id="GO:0008955">
    <property type="term" value="F:peptidoglycan glycosyltransferase activity"/>
    <property type="evidence" value="ECO:0007669"/>
    <property type="project" value="UniProtKB-EC"/>
</dbReference>
<organism evidence="14 15">
    <name type="scientific">Treponema bryantii</name>
    <dbReference type="NCBI Taxonomy" id="163"/>
    <lineage>
        <taxon>Bacteria</taxon>
        <taxon>Pseudomonadati</taxon>
        <taxon>Spirochaetota</taxon>
        <taxon>Spirochaetia</taxon>
        <taxon>Spirochaetales</taxon>
        <taxon>Treponemataceae</taxon>
        <taxon>Treponema</taxon>
    </lineage>
</organism>
<dbReference type="EMBL" id="FORI01000001">
    <property type="protein sequence ID" value="SFI40385.1"/>
    <property type="molecule type" value="Genomic_DNA"/>
</dbReference>
<keyword evidence="7" id="KW-0808">Transferase</keyword>
<evidence type="ECO:0000256" key="7">
    <source>
        <dbReference type="ARBA" id="ARBA00022679"/>
    </source>
</evidence>
<dbReference type="InterPro" id="IPR036950">
    <property type="entry name" value="PBP_transglycosylase"/>
</dbReference>
<evidence type="ECO:0000259" key="13">
    <source>
        <dbReference type="Pfam" id="PF00912"/>
    </source>
</evidence>
<feature type="domain" description="Glycosyl transferase family 51" evidence="13">
    <location>
        <begin position="77"/>
        <end position="234"/>
    </location>
</feature>
<comment type="catalytic activity">
    <reaction evidence="11">
        <text>[GlcNAc-(1-&gt;4)-Mur2Ac(oyl-L-Ala-gamma-D-Glu-L-Lys-D-Ala-D-Ala)](n)-di-trans,octa-cis-undecaprenyl diphosphate + beta-D-GlcNAc-(1-&gt;4)-Mur2Ac(oyl-L-Ala-gamma-D-Glu-L-Lys-D-Ala-D-Ala)-di-trans,octa-cis-undecaprenyl diphosphate = [GlcNAc-(1-&gt;4)-Mur2Ac(oyl-L-Ala-gamma-D-Glu-L-Lys-D-Ala-D-Ala)](n+1)-di-trans,octa-cis-undecaprenyl diphosphate + di-trans,octa-cis-undecaprenyl diphosphate + H(+)</text>
        <dbReference type="Rhea" id="RHEA:23708"/>
        <dbReference type="Rhea" id="RHEA-COMP:9602"/>
        <dbReference type="Rhea" id="RHEA-COMP:9603"/>
        <dbReference type="ChEBI" id="CHEBI:15378"/>
        <dbReference type="ChEBI" id="CHEBI:58405"/>
        <dbReference type="ChEBI" id="CHEBI:60033"/>
        <dbReference type="ChEBI" id="CHEBI:78435"/>
        <dbReference type="EC" id="2.4.99.28"/>
    </reaction>
</comment>
<dbReference type="GO" id="GO:0009252">
    <property type="term" value="P:peptidoglycan biosynthetic process"/>
    <property type="evidence" value="ECO:0007669"/>
    <property type="project" value="TreeGrafter"/>
</dbReference>
<dbReference type="Gene3D" id="3.40.710.10">
    <property type="entry name" value="DD-peptidase/beta-lactamase superfamily"/>
    <property type="match status" value="1"/>
</dbReference>
<evidence type="ECO:0000256" key="10">
    <source>
        <dbReference type="ARBA" id="ARBA00044770"/>
    </source>
</evidence>
<evidence type="ECO:0000313" key="15">
    <source>
        <dbReference type="Proteomes" id="UP000182737"/>
    </source>
</evidence>
<evidence type="ECO:0000256" key="5">
    <source>
        <dbReference type="ARBA" id="ARBA00022670"/>
    </source>
</evidence>
<keyword evidence="4" id="KW-0121">Carboxypeptidase</keyword>
<dbReference type="SUPFAM" id="SSF56601">
    <property type="entry name" value="beta-lactamase/transpeptidase-like"/>
    <property type="match status" value="1"/>
</dbReference>
<keyword evidence="15" id="KW-1185">Reference proteome</keyword>
<dbReference type="InterPro" id="IPR023346">
    <property type="entry name" value="Lysozyme-like_dom_sf"/>
</dbReference>
<evidence type="ECO:0000256" key="2">
    <source>
        <dbReference type="ARBA" id="ARBA00007090"/>
    </source>
</evidence>
<dbReference type="GO" id="GO:0006508">
    <property type="term" value="P:proteolysis"/>
    <property type="evidence" value="ECO:0007669"/>
    <property type="project" value="UniProtKB-KW"/>
</dbReference>
<dbReference type="GO" id="GO:0030288">
    <property type="term" value="C:outer membrane-bounded periplasmic space"/>
    <property type="evidence" value="ECO:0007669"/>
    <property type="project" value="TreeGrafter"/>
</dbReference>
<dbReference type="GO" id="GO:0004180">
    <property type="term" value="F:carboxypeptidase activity"/>
    <property type="evidence" value="ECO:0007669"/>
    <property type="project" value="UniProtKB-KW"/>
</dbReference>
<keyword evidence="5" id="KW-0645">Protease</keyword>
<feature type="domain" description="Penicillin-binding protein transpeptidase" evidence="12">
    <location>
        <begin position="308"/>
        <end position="544"/>
    </location>
</feature>
<comment type="similarity">
    <text evidence="3">In the N-terminal section; belongs to the glycosyltransferase 51 family.</text>
</comment>
<dbReference type="Gene3D" id="1.10.3810.10">
    <property type="entry name" value="Biosynthetic peptidoglycan transglycosylase-like"/>
    <property type="match status" value="1"/>
</dbReference>
<dbReference type="Proteomes" id="UP000182737">
    <property type="component" value="Unassembled WGS sequence"/>
</dbReference>
<dbReference type="RefSeq" id="WP_083425613.1">
    <property type="nucleotide sequence ID" value="NZ_FORI01000001.1"/>
</dbReference>
<dbReference type="OrthoDB" id="343702at2"/>
<evidence type="ECO:0000259" key="12">
    <source>
        <dbReference type="Pfam" id="PF00905"/>
    </source>
</evidence>
<keyword evidence="9" id="KW-0511">Multifunctional enzyme</keyword>
<dbReference type="InterPro" id="IPR050396">
    <property type="entry name" value="Glycosyltr_51/Transpeptidase"/>
</dbReference>
<dbReference type="InterPro" id="IPR001460">
    <property type="entry name" value="PCN-bd_Tpept"/>
</dbReference>
<keyword evidence="8" id="KW-0378">Hydrolase</keyword>
<comment type="pathway">
    <text evidence="1">Cell wall biogenesis; peptidoglycan biosynthesis.</text>
</comment>
<evidence type="ECO:0000313" key="14">
    <source>
        <dbReference type="EMBL" id="SFI40385.1"/>
    </source>
</evidence>
<reference evidence="15" key="1">
    <citation type="submission" date="2016-10" db="EMBL/GenBank/DDBJ databases">
        <authorList>
            <person name="Varghese N."/>
            <person name="Submissions S."/>
        </authorList>
    </citation>
    <scope>NUCLEOTIDE SEQUENCE [LARGE SCALE GENOMIC DNA]</scope>
    <source>
        <strain evidence="15">XBD1002</strain>
    </source>
</reference>
<sequence length="751" mass="85054">MNKQTIKKLRNWLQVHWRKPGPAARVTLLILAFLFLFPVVFRLLPFPELSEFMAQEYSCRIYDRRGKLVQVTALSGGGRREFTPIKQIPKKLQKAFINQEDKRFYFHHGVDWLAILRAITQNRRADKIVRGGSTITMQIAKSINPDKSHTIKRKLKDVFYSYRIEAKLSKQKILELYLNSIYFGSNSYGITSAARTYFGSDLKNLSSGQIEILSYIPRNPTYYNPVEHKKRFQDISEQAGRAAANARYYKYPYNLPHFVNYITSEYQKNNKPLPYELYTTIDLEISELAESFLREALEQAQGSRITNGSLLLLNNSDGSVITWLGNGDFFDNENSGQIDGVLVTNQPGSSMKPFLYALGIENNILEPSTVLADVPSQFGNDKLYIPENFNNRFNGPVRMRIALASSLNVPAVDTLNKIGVPAYLEKLYQLGFDSLKKNDSGIKADLGLALGAGEVSLYELVPAFSVFVRDGVFLPLQYTKTNSPKESKQIYSSDTARLLCSILSDKTARSLGFGYTQTFQTDYPSIFKTGTSNQYQDIVALGATKNFTIGVWMGNFSGNTVMGKTGSSLPAWVAKNVLDKLEGGRDPAELSFPEPEHWHKERICSVSGMKAGENCRSVVTEYIKDDTQLSTCNWHTLIDNEVQVIYPPEYQQWFRMRKVSGLVEYSQSKLSFITPKDNALFFYSSLNEQTQAIPFEVIGGSEPTLDVYYDEKKAFQNLERPFIFSLPVERGNHTCRIICGTESNEISFTVK</sequence>
<evidence type="ECO:0000256" key="1">
    <source>
        <dbReference type="ARBA" id="ARBA00004752"/>
    </source>
</evidence>
<proteinExistence type="inferred from homology"/>
<dbReference type="InterPro" id="IPR012338">
    <property type="entry name" value="Beta-lactam/transpept-like"/>
</dbReference>
<evidence type="ECO:0000256" key="6">
    <source>
        <dbReference type="ARBA" id="ARBA00022676"/>
    </source>
</evidence>
<gene>
    <name evidence="14" type="ORF">SAMN04487775_101151</name>
</gene>
<evidence type="ECO:0000256" key="4">
    <source>
        <dbReference type="ARBA" id="ARBA00022645"/>
    </source>
</evidence>